<reference evidence="2 3" key="1">
    <citation type="submission" date="2019-06" db="EMBL/GenBank/DDBJ databases">
        <title>A chromosome-scale genome assembly of the European perch, Perca fluviatilis.</title>
        <authorList>
            <person name="Roques C."/>
            <person name="Zahm M."/>
            <person name="Cabau C."/>
            <person name="Klopp C."/>
            <person name="Bouchez O."/>
            <person name="Donnadieu C."/>
            <person name="Kuhl H."/>
            <person name="Gislard M."/>
            <person name="Guendouz S."/>
            <person name="Journot L."/>
            <person name="Haffray P."/>
            <person name="Bestin A."/>
            <person name="Morvezen R."/>
            <person name="Feron R."/>
            <person name="Wen M."/>
            <person name="Jouanno E."/>
            <person name="Herpin A."/>
            <person name="Schartl M."/>
            <person name="Postlethwait J."/>
            <person name="Schaerlinger B."/>
            <person name="Chardard D."/>
            <person name="Lecocq T."/>
            <person name="Poncet C."/>
            <person name="Jaffrelo L."/>
            <person name="Lampietro C."/>
            <person name="Guiguen Y."/>
        </authorList>
    </citation>
    <scope>NUCLEOTIDE SEQUENCE [LARGE SCALE GENOMIC DNA]</scope>
    <source>
        <tissue evidence="2">Blood</tissue>
    </source>
</reference>
<dbReference type="EMBL" id="VHII01000006">
    <property type="protein sequence ID" value="KAF1388697.1"/>
    <property type="molecule type" value="Genomic_DNA"/>
</dbReference>
<keyword evidence="3" id="KW-1185">Reference proteome</keyword>
<organism evidence="2 3">
    <name type="scientific">Perca fluviatilis</name>
    <name type="common">European perch</name>
    <dbReference type="NCBI Taxonomy" id="8168"/>
    <lineage>
        <taxon>Eukaryota</taxon>
        <taxon>Metazoa</taxon>
        <taxon>Chordata</taxon>
        <taxon>Craniata</taxon>
        <taxon>Vertebrata</taxon>
        <taxon>Euteleostomi</taxon>
        <taxon>Actinopterygii</taxon>
        <taxon>Neopterygii</taxon>
        <taxon>Teleostei</taxon>
        <taxon>Neoteleostei</taxon>
        <taxon>Acanthomorphata</taxon>
        <taxon>Eupercaria</taxon>
        <taxon>Perciformes</taxon>
        <taxon>Percoidei</taxon>
        <taxon>Percidae</taxon>
        <taxon>Percinae</taxon>
        <taxon>Perca</taxon>
    </lineage>
</organism>
<evidence type="ECO:0000256" key="1">
    <source>
        <dbReference type="SAM" id="MobiDB-lite"/>
    </source>
</evidence>
<proteinExistence type="predicted"/>
<protein>
    <submittedName>
        <fullName evidence="2">Uncharacterized protein</fullName>
    </submittedName>
</protein>
<sequence>MTSSGTADYDKRLGKHANHSVMGTMGCQKTCKMEKLLKQSQWEVAWSQRQRLVTAKKNSRIRGTDKGLFPVIKAHH</sequence>
<comment type="caution">
    <text evidence="2">The sequence shown here is derived from an EMBL/GenBank/DDBJ whole genome shotgun (WGS) entry which is preliminary data.</text>
</comment>
<gene>
    <name evidence="2" type="ORF">PFLUV_G00065320</name>
</gene>
<name>A0A6A5EH97_PERFL</name>
<dbReference type="Proteomes" id="UP000465112">
    <property type="component" value="Chromosome 6"/>
</dbReference>
<evidence type="ECO:0000313" key="3">
    <source>
        <dbReference type="Proteomes" id="UP000465112"/>
    </source>
</evidence>
<accession>A0A6A5EH97</accession>
<dbReference type="AlphaFoldDB" id="A0A6A5EH97"/>
<feature type="region of interest" description="Disordered" evidence="1">
    <location>
        <begin position="1"/>
        <end position="20"/>
    </location>
</feature>
<evidence type="ECO:0000313" key="2">
    <source>
        <dbReference type="EMBL" id="KAF1388697.1"/>
    </source>
</evidence>